<dbReference type="InterPro" id="IPR004629">
    <property type="entry name" value="WecG_TagA_CpsF"/>
</dbReference>
<dbReference type="EC" id="2.4.1.187" evidence="3"/>
<keyword evidence="1 3" id="KW-0328">Glycosyltransferase</keyword>
<evidence type="ECO:0000313" key="4">
    <source>
        <dbReference type="Proteomes" id="UP000315440"/>
    </source>
</evidence>
<dbReference type="Proteomes" id="UP000315440">
    <property type="component" value="Unassembled WGS sequence"/>
</dbReference>
<dbReference type="GO" id="GO:0047244">
    <property type="term" value="F:N-acetylglucosaminyldiphosphoundecaprenol N-acetyl-beta-D-mannosaminyltransferase activity"/>
    <property type="evidence" value="ECO:0007669"/>
    <property type="project" value="UniProtKB-EC"/>
</dbReference>
<organism evidence="3 4">
    <name type="scientific">Pseudobythopirellula maris</name>
    <dbReference type="NCBI Taxonomy" id="2527991"/>
    <lineage>
        <taxon>Bacteria</taxon>
        <taxon>Pseudomonadati</taxon>
        <taxon>Planctomycetota</taxon>
        <taxon>Planctomycetia</taxon>
        <taxon>Pirellulales</taxon>
        <taxon>Lacipirellulaceae</taxon>
        <taxon>Pseudobythopirellula</taxon>
    </lineage>
</organism>
<dbReference type="NCBIfam" id="TIGR00696">
    <property type="entry name" value="wecG_tagA_cpsF"/>
    <property type="match status" value="1"/>
</dbReference>
<name>A0A5C5ZJZ4_9BACT</name>
<accession>A0A5C5ZJZ4</accession>
<reference evidence="3 4" key="1">
    <citation type="submission" date="2019-02" db="EMBL/GenBank/DDBJ databases">
        <title>Deep-cultivation of Planctomycetes and their phenomic and genomic characterization uncovers novel biology.</title>
        <authorList>
            <person name="Wiegand S."/>
            <person name="Jogler M."/>
            <person name="Boedeker C."/>
            <person name="Pinto D."/>
            <person name="Vollmers J."/>
            <person name="Rivas-Marin E."/>
            <person name="Kohn T."/>
            <person name="Peeters S.H."/>
            <person name="Heuer A."/>
            <person name="Rast P."/>
            <person name="Oberbeckmann S."/>
            <person name="Bunk B."/>
            <person name="Jeske O."/>
            <person name="Meyerdierks A."/>
            <person name="Storesund J.E."/>
            <person name="Kallscheuer N."/>
            <person name="Luecker S."/>
            <person name="Lage O.M."/>
            <person name="Pohl T."/>
            <person name="Merkel B.J."/>
            <person name="Hornburger P."/>
            <person name="Mueller R.-W."/>
            <person name="Bruemmer F."/>
            <person name="Labrenz M."/>
            <person name="Spormann A.M."/>
            <person name="Op Den Camp H."/>
            <person name="Overmann J."/>
            <person name="Amann R."/>
            <person name="Jetten M.S.M."/>
            <person name="Mascher T."/>
            <person name="Medema M.H."/>
            <person name="Devos D.P."/>
            <person name="Kaster A.-K."/>
            <person name="Ovreas L."/>
            <person name="Rohde M."/>
            <person name="Galperin M.Y."/>
            <person name="Jogler C."/>
        </authorList>
    </citation>
    <scope>NUCLEOTIDE SEQUENCE [LARGE SCALE GENOMIC DNA]</scope>
    <source>
        <strain evidence="3 4">Mal64</strain>
    </source>
</reference>
<dbReference type="Pfam" id="PF03808">
    <property type="entry name" value="Glyco_tran_WecG"/>
    <property type="match status" value="1"/>
</dbReference>
<dbReference type="OrthoDB" id="9771846at2"/>
<evidence type="ECO:0000256" key="1">
    <source>
        <dbReference type="ARBA" id="ARBA00022676"/>
    </source>
</evidence>
<dbReference type="PANTHER" id="PTHR34136">
    <property type="match status" value="1"/>
</dbReference>
<dbReference type="CDD" id="cd06533">
    <property type="entry name" value="Glyco_transf_WecG_TagA"/>
    <property type="match status" value="1"/>
</dbReference>
<proteinExistence type="predicted"/>
<keyword evidence="4" id="KW-1185">Reference proteome</keyword>
<sequence length="284" mass="30738">MEIALDASRSEAVAEVAASSDASPGERVELFGISIDAVRIDEAVDQLTRWCSAGDGGHCRYVVTPNVNHIVQLQRNAALREAYADASLVVADGWPIVAASRRLGQSLPERVAGSDLAPAMFDRGLSDRPLKVFLLGGGAGVPQSAAENVSRQWPGVEIVGALSPSFSFTADRGEQDEAIAMINDAEPHLLVVGLGAPKQEIWLQANHRRLKARVAIAGGATIDFLAGEQTRAPRWVQRARLEWVFRIATNPRRLAGRYLHDGLRFPWIVAREAIKTHATCARVI</sequence>
<gene>
    <name evidence="3" type="primary">tagA_3</name>
    <name evidence="3" type="ORF">Mal64_30710</name>
</gene>
<protein>
    <submittedName>
        <fullName evidence="3">Putative N-acetylmannosaminyltransferase</fullName>
        <ecNumber evidence="3">2.4.1.187</ecNumber>
    </submittedName>
</protein>
<dbReference type="EMBL" id="SJPQ01000003">
    <property type="protein sequence ID" value="TWT87530.1"/>
    <property type="molecule type" value="Genomic_DNA"/>
</dbReference>
<dbReference type="RefSeq" id="WP_146401747.1">
    <property type="nucleotide sequence ID" value="NZ_SJPQ01000003.1"/>
</dbReference>
<keyword evidence="2 3" id="KW-0808">Transferase</keyword>
<dbReference type="PANTHER" id="PTHR34136:SF1">
    <property type="entry name" value="UDP-N-ACETYL-D-MANNOSAMINURONIC ACID TRANSFERASE"/>
    <property type="match status" value="1"/>
</dbReference>
<dbReference type="AlphaFoldDB" id="A0A5C5ZJZ4"/>
<comment type="caution">
    <text evidence="3">The sequence shown here is derived from an EMBL/GenBank/DDBJ whole genome shotgun (WGS) entry which is preliminary data.</text>
</comment>
<evidence type="ECO:0000256" key="2">
    <source>
        <dbReference type="ARBA" id="ARBA00022679"/>
    </source>
</evidence>
<evidence type="ECO:0000313" key="3">
    <source>
        <dbReference type="EMBL" id="TWT87530.1"/>
    </source>
</evidence>